<name>A0A820YF99_9BILA</name>
<accession>A0A820YF99</accession>
<dbReference type="AlphaFoldDB" id="A0A820YF99"/>
<comment type="caution">
    <text evidence="1">The sequence shown here is derived from an EMBL/GenBank/DDBJ whole genome shotgun (WGS) entry which is preliminary data.</text>
</comment>
<proteinExistence type="predicted"/>
<dbReference type="EMBL" id="CAJOBR010000789">
    <property type="protein sequence ID" value="CAF4546949.1"/>
    <property type="molecule type" value="Genomic_DNA"/>
</dbReference>
<reference evidence="1" key="1">
    <citation type="submission" date="2021-02" db="EMBL/GenBank/DDBJ databases">
        <authorList>
            <person name="Nowell W R."/>
        </authorList>
    </citation>
    <scope>NUCLEOTIDE SEQUENCE</scope>
</reference>
<protein>
    <submittedName>
        <fullName evidence="1">Uncharacterized protein</fullName>
    </submittedName>
</protein>
<evidence type="ECO:0000313" key="1">
    <source>
        <dbReference type="EMBL" id="CAF4546949.1"/>
    </source>
</evidence>
<organism evidence="1 2">
    <name type="scientific">Rotaria socialis</name>
    <dbReference type="NCBI Taxonomy" id="392032"/>
    <lineage>
        <taxon>Eukaryota</taxon>
        <taxon>Metazoa</taxon>
        <taxon>Spiralia</taxon>
        <taxon>Gnathifera</taxon>
        <taxon>Rotifera</taxon>
        <taxon>Eurotatoria</taxon>
        <taxon>Bdelloidea</taxon>
        <taxon>Philodinida</taxon>
        <taxon>Philodinidae</taxon>
        <taxon>Rotaria</taxon>
    </lineage>
</organism>
<evidence type="ECO:0000313" key="2">
    <source>
        <dbReference type="Proteomes" id="UP000663848"/>
    </source>
</evidence>
<dbReference type="Proteomes" id="UP000663848">
    <property type="component" value="Unassembled WGS sequence"/>
</dbReference>
<sequence length="338" mass="38141">MGTRKRWQDKITEDLEKFNIRNWRRETLDKDKWRETINRFAHSNDPSSNISEVVQQYKQKSDKRRVASNVPPPPKVTEVLTKQGLKNNDGTYTCPNSKCPRRIFKAQGITRHVNTCAPEWCKKHKIPTNLFTMGAYPTTHVANGCQHPIWVMCDTDRQHTIGGSVTLGNANIDLNNVDVSNSAIEAGMTKISPGNYLGFKPKIGIGGANWINRNTVYITIDYEDQEGKMHTICRAFPKASNESVIVARDYTVRATKMGEIWIDTSGANHRPNAVADPEQLVPEAPKVPNVQSQPMSTMIDDGHGKHALYNNGTWKHGGRALTREEKKWITENGWPLPN</sequence>
<gene>
    <name evidence="1" type="ORF">QYT958_LOCUS8017</name>
</gene>